<keyword evidence="3" id="KW-1185">Reference proteome</keyword>
<accession>A0A7M5XLL8</accession>
<dbReference type="Proteomes" id="UP000594262">
    <property type="component" value="Unplaced"/>
</dbReference>
<proteinExistence type="predicted"/>
<evidence type="ECO:0000313" key="2">
    <source>
        <dbReference type="EnsemblMetazoa" id="CLYHEMP025906.1"/>
    </source>
</evidence>
<evidence type="ECO:0000256" key="1">
    <source>
        <dbReference type="SAM" id="MobiDB-lite"/>
    </source>
</evidence>
<organism evidence="2 3">
    <name type="scientific">Clytia hemisphaerica</name>
    <dbReference type="NCBI Taxonomy" id="252671"/>
    <lineage>
        <taxon>Eukaryota</taxon>
        <taxon>Metazoa</taxon>
        <taxon>Cnidaria</taxon>
        <taxon>Hydrozoa</taxon>
        <taxon>Hydroidolina</taxon>
        <taxon>Leptothecata</taxon>
        <taxon>Obeliida</taxon>
        <taxon>Clytiidae</taxon>
        <taxon>Clytia</taxon>
    </lineage>
</organism>
<evidence type="ECO:0000313" key="3">
    <source>
        <dbReference type="Proteomes" id="UP000594262"/>
    </source>
</evidence>
<sequence length="87" mass="9697">MGNKSFSDLFLDCDPILEQLSKEDQRCLSAKTLKAIEDWKKKNNKETSSGENCATSSGNKDISKGTSSRSNSVVSSERIDIRYVYVI</sequence>
<feature type="region of interest" description="Disordered" evidence="1">
    <location>
        <begin position="41"/>
        <end position="74"/>
    </location>
</feature>
<dbReference type="AlphaFoldDB" id="A0A7M5XLL8"/>
<reference evidence="2" key="1">
    <citation type="submission" date="2021-01" db="UniProtKB">
        <authorList>
            <consortium name="EnsemblMetazoa"/>
        </authorList>
    </citation>
    <scope>IDENTIFICATION</scope>
</reference>
<dbReference type="EnsemblMetazoa" id="CLYHEMT025906.1">
    <property type="protein sequence ID" value="CLYHEMP025906.1"/>
    <property type="gene ID" value="CLYHEMG025906"/>
</dbReference>
<protein>
    <submittedName>
        <fullName evidence="2">Uncharacterized protein</fullName>
    </submittedName>
</protein>
<name>A0A7M5XLL8_9CNID</name>
<feature type="compositionally biased region" description="Polar residues" evidence="1">
    <location>
        <begin position="46"/>
        <end position="66"/>
    </location>
</feature>